<dbReference type="PANTHER" id="PTHR48125">
    <property type="entry name" value="LP07818P1"/>
    <property type="match status" value="1"/>
</dbReference>
<feature type="region of interest" description="Disordered" evidence="6">
    <location>
        <begin position="736"/>
        <end position="858"/>
    </location>
</feature>
<feature type="region of interest" description="Disordered" evidence="6">
    <location>
        <begin position="195"/>
        <end position="394"/>
    </location>
</feature>
<evidence type="ECO:0000313" key="8">
    <source>
        <dbReference type="EMBL" id="JAG33511.1"/>
    </source>
</evidence>
<dbReference type="PROSITE" id="PS01360">
    <property type="entry name" value="ZF_MYND_1"/>
    <property type="match status" value="1"/>
</dbReference>
<dbReference type="EMBL" id="GBHO01010090">
    <property type="protein sequence ID" value="JAG33514.1"/>
    <property type="molecule type" value="Transcribed_RNA"/>
</dbReference>
<feature type="compositionally biased region" description="Polar residues" evidence="6">
    <location>
        <begin position="822"/>
        <end position="837"/>
    </location>
</feature>
<feature type="compositionally biased region" description="Basic and acidic residues" evidence="6">
    <location>
        <begin position="278"/>
        <end position="293"/>
    </location>
</feature>
<keyword evidence="1" id="KW-0479">Metal-binding</keyword>
<feature type="region of interest" description="Disordered" evidence="6">
    <location>
        <begin position="644"/>
        <end position="680"/>
    </location>
</feature>
<feature type="compositionally biased region" description="Basic residues" evidence="6">
    <location>
        <begin position="92"/>
        <end position="101"/>
    </location>
</feature>
<protein>
    <recommendedName>
        <fullName evidence="7">MYND-type domain-containing protein</fullName>
    </recommendedName>
</protein>
<dbReference type="InterPro" id="IPR002893">
    <property type="entry name" value="Znf_MYND"/>
</dbReference>
<evidence type="ECO:0000256" key="5">
    <source>
        <dbReference type="SAM" id="Coils"/>
    </source>
</evidence>
<dbReference type="GO" id="GO:0008270">
    <property type="term" value="F:zinc ion binding"/>
    <property type="evidence" value="ECO:0007669"/>
    <property type="project" value="UniProtKB-KW"/>
</dbReference>
<evidence type="ECO:0000259" key="7">
    <source>
        <dbReference type="PROSITE" id="PS50865"/>
    </source>
</evidence>
<reference evidence="8" key="1">
    <citation type="journal article" date="2014" name="PLoS ONE">
        <title>Transcriptome-Based Identification of ABC Transporters in the Western Tarnished Plant Bug Lygus hesperus.</title>
        <authorList>
            <person name="Hull J.J."/>
            <person name="Chaney K."/>
            <person name="Geib S.M."/>
            <person name="Fabrick J.A."/>
            <person name="Brent C.S."/>
            <person name="Walsh D."/>
            <person name="Lavine L.C."/>
        </authorList>
    </citation>
    <scope>NUCLEOTIDE SEQUENCE</scope>
</reference>
<feature type="region of interest" description="Disordered" evidence="6">
    <location>
        <begin position="410"/>
        <end position="466"/>
    </location>
</feature>
<dbReference type="SUPFAM" id="SSF144232">
    <property type="entry name" value="HIT/MYND zinc finger-like"/>
    <property type="match status" value="1"/>
</dbReference>
<feature type="non-terminal residue" evidence="8">
    <location>
        <position position="1"/>
    </location>
</feature>
<keyword evidence="3" id="KW-0862">Zinc</keyword>
<feature type="compositionally biased region" description="Acidic residues" evidence="6">
    <location>
        <begin position="254"/>
        <end position="277"/>
    </location>
</feature>
<dbReference type="PROSITE" id="PS50865">
    <property type="entry name" value="ZF_MYND_2"/>
    <property type="match status" value="1"/>
</dbReference>
<evidence type="ECO:0000313" key="9">
    <source>
        <dbReference type="EMBL" id="JAG33514.1"/>
    </source>
</evidence>
<feature type="compositionally biased region" description="Basic and acidic residues" evidence="6">
    <location>
        <begin position="420"/>
        <end position="431"/>
    </location>
</feature>
<accession>A0A0A9YPG5</accession>
<feature type="compositionally biased region" description="Low complexity" evidence="6">
    <location>
        <begin position="370"/>
        <end position="387"/>
    </location>
</feature>
<keyword evidence="5" id="KW-0175">Coiled coil</keyword>
<feature type="compositionally biased region" description="Polar residues" evidence="6">
    <location>
        <begin position="410"/>
        <end position="419"/>
    </location>
</feature>
<dbReference type="Pfam" id="PF01753">
    <property type="entry name" value="zf-MYND"/>
    <property type="match status" value="1"/>
</dbReference>
<name>A0A0A9YPG5_LYGHE</name>
<evidence type="ECO:0000256" key="6">
    <source>
        <dbReference type="SAM" id="MobiDB-lite"/>
    </source>
</evidence>
<proteinExistence type="predicted"/>
<feature type="domain" description="MYND-type" evidence="7">
    <location>
        <begin position="889"/>
        <end position="926"/>
    </location>
</feature>
<feature type="compositionally biased region" description="Polar residues" evidence="6">
    <location>
        <begin position="787"/>
        <end position="798"/>
    </location>
</feature>
<sequence length="928" mass="101386">SHVARVSRRPVRLPPRSAFGALPPLCDVTQCRVPFQRGFRRVFFLSFGFFPPPPSLGRPPCAGDDSAMPGRRAKSRAIGPWVDLHDLPPPPRQKKKRSRNRKRFHPSFRVFLALGLMPSKARQLDPQGLRVNDTMHIMEGDCDKSGGLLTGERAPDLLESDGHKTIVDGHKATECIADSLKTIADGLKNIADDVSQETAEELTSGDVPERRPTPPLTPAPALTNGDHAESIPEEDSEDVVKGTSDSEDGFKPEDDVEKEEEEEDEDEDVDVKEDVEDADTKDTNDNDKSRLPEVDEASPEAADVGKEEPEADSPPPERTCSKPPSPARTSPEDGSRPASLSGSRPASPSSPKRSVPGGSKEAERRPTIWVKPPGAAPVAASGSKPSSPLHPVKDELLPANDLDLRNNVSTISITTQNENVLRKRSADKEGEGEISSGSESDSGRKKVKVERDGESVSPYPPPENQVGSMGYMDYERERLIQDFVSDCSQRPEEMNRAGEKLQKEVETLNELLKAKEMEWNTILRLKKLKEETLERLLRRKRQAAIEESAHDRFLDQRFHESTLKNALKNHHGANQLMMVPIVSSSPTTMLNRAPPPIRMPDYSKMQQRPILPKPYHGVVDHSTVMREGRNGPVLDVKSIIADYSVPSRSRHPQDIPRRGRRVRGDPGPRTPPVNPSSLISMSNMALGSGARVRTVNDSPYLHPNAEQARQQSSSEGRGDASAAAGYKDVLAQFAKLTGQPPPLGPAAPKAGSGSAPPPPYPEVTLHPVGGRPLSPPTSLLHGILTKSAPSSRPSNFSPTLARLLTAPDRPPHPIPPPPYRPQTSSRVSTISDIINSSKKSRNEITITPVPGNQPQKLPKEEVIMADEDDAESGDRLVIDESADESPLQCQGCKQKSAQFVCAGCGNQWYCSRECQVTAWEEHSDVCSG</sequence>
<organism evidence="8">
    <name type="scientific">Lygus hesperus</name>
    <name type="common">Western plant bug</name>
    <dbReference type="NCBI Taxonomy" id="30085"/>
    <lineage>
        <taxon>Eukaryota</taxon>
        <taxon>Metazoa</taxon>
        <taxon>Ecdysozoa</taxon>
        <taxon>Arthropoda</taxon>
        <taxon>Hexapoda</taxon>
        <taxon>Insecta</taxon>
        <taxon>Pterygota</taxon>
        <taxon>Neoptera</taxon>
        <taxon>Paraneoptera</taxon>
        <taxon>Hemiptera</taxon>
        <taxon>Heteroptera</taxon>
        <taxon>Panheteroptera</taxon>
        <taxon>Cimicomorpha</taxon>
        <taxon>Miridae</taxon>
        <taxon>Mirini</taxon>
        <taxon>Lygus</taxon>
    </lineage>
</organism>
<feature type="compositionally biased region" description="Basic and acidic residues" evidence="6">
    <location>
        <begin position="441"/>
        <end position="454"/>
    </location>
</feature>
<evidence type="ECO:0000256" key="1">
    <source>
        <dbReference type="ARBA" id="ARBA00022723"/>
    </source>
</evidence>
<feature type="coiled-coil region" evidence="5">
    <location>
        <begin position="494"/>
        <end position="546"/>
    </location>
</feature>
<dbReference type="Gene3D" id="6.10.140.2220">
    <property type="match status" value="1"/>
</dbReference>
<dbReference type="AlphaFoldDB" id="A0A0A9YPG5"/>
<feature type="compositionally biased region" description="Basic and acidic residues" evidence="6">
    <location>
        <begin position="651"/>
        <end position="666"/>
    </location>
</feature>
<evidence type="ECO:0000256" key="3">
    <source>
        <dbReference type="ARBA" id="ARBA00022833"/>
    </source>
</evidence>
<dbReference type="PANTHER" id="PTHR48125:SF12">
    <property type="entry name" value="AT HOOK TRANSCRIPTION FACTOR FAMILY-RELATED"/>
    <property type="match status" value="1"/>
</dbReference>
<feature type="region of interest" description="Disordered" evidence="6">
    <location>
        <begin position="78"/>
        <end position="101"/>
    </location>
</feature>
<dbReference type="EMBL" id="GBHO01010093">
    <property type="protein sequence ID" value="JAG33511.1"/>
    <property type="molecule type" value="Transcribed_RNA"/>
</dbReference>
<reference evidence="8" key="2">
    <citation type="submission" date="2014-07" db="EMBL/GenBank/DDBJ databases">
        <authorList>
            <person name="Hull J."/>
        </authorList>
    </citation>
    <scope>NUCLEOTIDE SEQUENCE</scope>
</reference>
<gene>
    <name evidence="8" type="ORF">CM83_62131</name>
    <name evidence="9" type="ORF">CM83_62140</name>
</gene>
<keyword evidence="2 4" id="KW-0863">Zinc-finger</keyword>
<evidence type="ECO:0000256" key="4">
    <source>
        <dbReference type="PROSITE-ProRule" id="PRU00134"/>
    </source>
</evidence>
<feature type="compositionally biased region" description="Low complexity" evidence="6">
    <location>
        <begin position="336"/>
        <end position="356"/>
    </location>
</feature>
<evidence type="ECO:0000256" key="2">
    <source>
        <dbReference type="ARBA" id="ARBA00022771"/>
    </source>
</evidence>